<dbReference type="EMBL" id="DVND01000106">
    <property type="protein sequence ID" value="HIU48495.1"/>
    <property type="molecule type" value="Genomic_DNA"/>
</dbReference>
<name>A0A9D1LV21_9FIRM</name>
<evidence type="ECO:0000313" key="1">
    <source>
        <dbReference type="EMBL" id="HIU48495.1"/>
    </source>
</evidence>
<protein>
    <submittedName>
        <fullName evidence="1">Uncharacterized protein</fullName>
    </submittedName>
</protein>
<organism evidence="1 2">
    <name type="scientific">Candidatus Avimonoglobus intestinipullorum</name>
    <dbReference type="NCBI Taxonomy" id="2840699"/>
    <lineage>
        <taxon>Bacteria</taxon>
        <taxon>Bacillati</taxon>
        <taxon>Bacillota</taxon>
        <taxon>Clostridia</taxon>
        <taxon>Eubacteriales</taxon>
        <taxon>Candidatus Avimonoglobus</taxon>
    </lineage>
</organism>
<reference evidence="1" key="1">
    <citation type="submission" date="2020-10" db="EMBL/GenBank/DDBJ databases">
        <authorList>
            <person name="Gilroy R."/>
        </authorList>
    </citation>
    <scope>NUCLEOTIDE SEQUENCE</scope>
    <source>
        <strain evidence="1">ChiSjej4B22-9803</strain>
    </source>
</reference>
<proteinExistence type="predicted"/>
<dbReference type="AlphaFoldDB" id="A0A9D1LV21"/>
<dbReference type="Proteomes" id="UP000824111">
    <property type="component" value="Unassembled WGS sequence"/>
</dbReference>
<reference evidence="1" key="2">
    <citation type="journal article" date="2021" name="PeerJ">
        <title>Extensive microbial diversity within the chicken gut microbiome revealed by metagenomics and culture.</title>
        <authorList>
            <person name="Gilroy R."/>
            <person name="Ravi A."/>
            <person name="Getino M."/>
            <person name="Pursley I."/>
            <person name="Horton D.L."/>
            <person name="Alikhan N.F."/>
            <person name="Baker D."/>
            <person name="Gharbi K."/>
            <person name="Hall N."/>
            <person name="Watson M."/>
            <person name="Adriaenssens E.M."/>
            <person name="Foster-Nyarko E."/>
            <person name="Jarju S."/>
            <person name="Secka A."/>
            <person name="Antonio M."/>
            <person name="Oren A."/>
            <person name="Chaudhuri R.R."/>
            <person name="La Ragione R."/>
            <person name="Hildebrand F."/>
            <person name="Pallen M.J."/>
        </authorList>
    </citation>
    <scope>NUCLEOTIDE SEQUENCE</scope>
    <source>
        <strain evidence="1">ChiSjej4B22-9803</strain>
    </source>
</reference>
<comment type="caution">
    <text evidence="1">The sequence shown here is derived from an EMBL/GenBank/DDBJ whole genome shotgun (WGS) entry which is preliminary data.</text>
</comment>
<evidence type="ECO:0000313" key="2">
    <source>
        <dbReference type="Proteomes" id="UP000824111"/>
    </source>
</evidence>
<gene>
    <name evidence="1" type="ORF">IAB04_03970</name>
</gene>
<sequence>MMDVTPELIRIFRENGIELIPEDATDSKTPIPCVTYYEQNNADNVVGDTLGYSDISYMLQLWGYDMDGLMKTRGIVDSIMKSVGFRRSTFNHQTIDGLHRYILGYERLIREIF</sequence>
<accession>A0A9D1LV21</accession>